<reference evidence="10" key="1">
    <citation type="submission" date="2016-10" db="EMBL/GenBank/DDBJ databases">
        <authorList>
            <person name="Varghese N."/>
            <person name="Submissions S."/>
        </authorList>
    </citation>
    <scope>NUCLEOTIDE SEQUENCE [LARGE SCALE GENOMIC DNA]</scope>
    <source>
        <strain evidence="10">CGMCC 4.3525</strain>
    </source>
</reference>
<keyword evidence="2 7" id="KW-0813">Transport</keyword>
<organism evidence="9 10">
    <name type="scientific">Lentzea xinjiangensis</name>
    <dbReference type="NCBI Taxonomy" id="402600"/>
    <lineage>
        <taxon>Bacteria</taxon>
        <taxon>Bacillati</taxon>
        <taxon>Actinomycetota</taxon>
        <taxon>Actinomycetes</taxon>
        <taxon>Pseudonocardiales</taxon>
        <taxon>Pseudonocardiaceae</taxon>
        <taxon>Lentzea</taxon>
    </lineage>
</organism>
<comment type="subcellular location">
    <subcellularLocation>
        <location evidence="1 7">Cell membrane</location>
        <topology evidence="1 7">Multi-pass membrane protein</topology>
    </subcellularLocation>
</comment>
<sequence length="272" mass="29668">MRLPDRARWLSALRPVALAAGWIAVWQLVTTAAGHPYFPGPVRIAEAAGQLWLSGPPSRLWLGDTVTADIVPSLARMLGGWAGAGLLGVALGLWLGRCPRAFAYARVPIALARAVPQPLLVPVFLVILGLTTTMEVVTIITGVIWPVLLNTLDGARAITPELTDTMRAFRLSRARWVLWIVIPAAAPRIFAGLRISLAIALILMVISELVGSTSGIGYQLNLSRSTFALPQMWAWICLIGALGYTLHLLLQRTQRHLLAWQHHDTERRGPAR</sequence>
<feature type="transmembrane region" description="Helical" evidence="7">
    <location>
        <begin position="119"/>
        <end position="145"/>
    </location>
</feature>
<keyword evidence="4 7" id="KW-0812">Transmembrane</keyword>
<evidence type="ECO:0000256" key="2">
    <source>
        <dbReference type="ARBA" id="ARBA00022448"/>
    </source>
</evidence>
<dbReference type="EMBL" id="FOFR01000030">
    <property type="protein sequence ID" value="SES29113.1"/>
    <property type="molecule type" value="Genomic_DNA"/>
</dbReference>
<dbReference type="PROSITE" id="PS50928">
    <property type="entry name" value="ABC_TM1"/>
    <property type="match status" value="1"/>
</dbReference>
<evidence type="ECO:0000256" key="3">
    <source>
        <dbReference type="ARBA" id="ARBA00022475"/>
    </source>
</evidence>
<feature type="transmembrane region" description="Helical" evidence="7">
    <location>
        <begin position="232"/>
        <end position="250"/>
    </location>
</feature>
<dbReference type="GO" id="GO:0055085">
    <property type="term" value="P:transmembrane transport"/>
    <property type="evidence" value="ECO:0007669"/>
    <property type="project" value="InterPro"/>
</dbReference>
<dbReference type="InterPro" id="IPR035906">
    <property type="entry name" value="MetI-like_sf"/>
</dbReference>
<dbReference type="Proteomes" id="UP000199352">
    <property type="component" value="Unassembled WGS sequence"/>
</dbReference>
<dbReference type="PANTHER" id="PTHR30151:SF0">
    <property type="entry name" value="ABC TRANSPORTER PERMEASE PROTEIN MJ0413-RELATED"/>
    <property type="match status" value="1"/>
</dbReference>
<comment type="similarity">
    <text evidence="7">Belongs to the binding-protein-dependent transport system permease family.</text>
</comment>
<dbReference type="AlphaFoldDB" id="A0A1H9W6L3"/>
<proteinExistence type="inferred from homology"/>
<protein>
    <submittedName>
        <fullName evidence="9">ABC-type nitrate/sulfonate/bicarbonate transport system, permease component</fullName>
    </submittedName>
</protein>
<dbReference type="Gene3D" id="1.10.3720.10">
    <property type="entry name" value="MetI-like"/>
    <property type="match status" value="1"/>
</dbReference>
<keyword evidence="3" id="KW-1003">Cell membrane</keyword>
<feature type="transmembrane region" description="Helical" evidence="7">
    <location>
        <begin position="198"/>
        <end position="220"/>
    </location>
</feature>
<evidence type="ECO:0000256" key="5">
    <source>
        <dbReference type="ARBA" id="ARBA00022989"/>
    </source>
</evidence>
<dbReference type="InterPro" id="IPR000515">
    <property type="entry name" value="MetI-like"/>
</dbReference>
<gene>
    <name evidence="9" type="ORF">SAMN05216188_13096</name>
</gene>
<feature type="transmembrane region" description="Helical" evidence="7">
    <location>
        <begin position="78"/>
        <end position="98"/>
    </location>
</feature>
<evidence type="ECO:0000259" key="8">
    <source>
        <dbReference type="PROSITE" id="PS50928"/>
    </source>
</evidence>
<dbReference type="RefSeq" id="WP_089961114.1">
    <property type="nucleotide sequence ID" value="NZ_FOFR01000030.1"/>
</dbReference>
<feature type="domain" description="ABC transmembrane type-1" evidence="8">
    <location>
        <begin position="70"/>
        <end position="250"/>
    </location>
</feature>
<dbReference type="Pfam" id="PF00528">
    <property type="entry name" value="BPD_transp_1"/>
    <property type="match status" value="1"/>
</dbReference>
<keyword evidence="6 7" id="KW-0472">Membrane</keyword>
<accession>A0A1H9W6L3</accession>
<dbReference type="STRING" id="402600.SAMN05216188_13096"/>
<evidence type="ECO:0000256" key="4">
    <source>
        <dbReference type="ARBA" id="ARBA00022692"/>
    </source>
</evidence>
<evidence type="ECO:0000313" key="9">
    <source>
        <dbReference type="EMBL" id="SES29113.1"/>
    </source>
</evidence>
<dbReference type="OrthoDB" id="3173654at2"/>
<evidence type="ECO:0000313" key="10">
    <source>
        <dbReference type="Proteomes" id="UP000199352"/>
    </source>
</evidence>
<keyword evidence="10" id="KW-1185">Reference proteome</keyword>
<name>A0A1H9W6L3_9PSEU</name>
<feature type="transmembrane region" description="Helical" evidence="7">
    <location>
        <begin position="12"/>
        <end position="29"/>
    </location>
</feature>
<dbReference type="PANTHER" id="PTHR30151">
    <property type="entry name" value="ALKANE SULFONATE ABC TRANSPORTER-RELATED, MEMBRANE SUBUNIT"/>
    <property type="match status" value="1"/>
</dbReference>
<dbReference type="SUPFAM" id="SSF161098">
    <property type="entry name" value="MetI-like"/>
    <property type="match status" value="1"/>
</dbReference>
<evidence type="ECO:0000256" key="6">
    <source>
        <dbReference type="ARBA" id="ARBA00023136"/>
    </source>
</evidence>
<keyword evidence="5 7" id="KW-1133">Transmembrane helix</keyword>
<evidence type="ECO:0000256" key="7">
    <source>
        <dbReference type="RuleBase" id="RU363032"/>
    </source>
</evidence>
<dbReference type="GO" id="GO:0005886">
    <property type="term" value="C:plasma membrane"/>
    <property type="evidence" value="ECO:0007669"/>
    <property type="project" value="UniProtKB-SubCell"/>
</dbReference>
<evidence type="ECO:0000256" key="1">
    <source>
        <dbReference type="ARBA" id="ARBA00004651"/>
    </source>
</evidence>